<dbReference type="EMBL" id="ML210604">
    <property type="protein sequence ID" value="TFK16927.1"/>
    <property type="molecule type" value="Genomic_DNA"/>
</dbReference>
<gene>
    <name evidence="2" type="ORF">FA15DRAFT_676444</name>
</gene>
<dbReference type="AlphaFoldDB" id="A0A5C3KB18"/>
<dbReference type="Proteomes" id="UP000307440">
    <property type="component" value="Unassembled WGS sequence"/>
</dbReference>
<evidence type="ECO:0000313" key="3">
    <source>
        <dbReference type="Proteomes" id="UP000307440"/>
    </source>
</evidence>
<sequence length="52" mass="5517">MAPPVVSAAFLDTKPTSVMHTSMLSDNTTRGPNHRPTHPPPPPAAPLPPRPQ</sequence>
<keyword evidence="3" id="KW-1185">Reference proteome</keyword>
<feature type="compositionally biased region" description="Polar residues" evidence="1">
    <location>
        <begin position="14"/>
        <end position="31"/>
    </location>
</feature>
<evidence type="ECO:0000256" key="1">
    <source>
        <dbReference type="SAM" id="MobiDB-lite"/>
    </source>
</evidence>
<feature type="region of interest" description="Disordered" evidence="1">
    <location>
        <begin position="1"/>
        <end position="52"/>
    </location>
</feature>
<name>A0A5C3KB18_COPMA</name>
<protein>
    <submittedName>
        <fullName evidence="2">Uncharacterized protein</fullName>
    </submittedName>
</protein>
<reference evidence="2 3" key="1">
    <citation type="journal article" date="2019" name="Nat. Ecol. Evol.">
        <title>Megaphylogeny resolves global patterns of mushroom evolution.</title>
        <authorList>
            <person name="Varga T."/>
            <person name="Krizsan K."/>
            <person name="Foldi C."/>
            <person name="Dima B."/>
            <person name="Sanchez-Garcia M."/>
            <person name="Sanchez-Ramirez S."/>
            <person name="Szollosi G.J."/>
            <person name="Szarkandi J.G."/>
            <person name="Papp V."/>
            <person name="Albert L."/>
            <person name="Andreopoulos W."/>
            <person name="Angelini C."/>
            <person name="Antonin V."/>
            <person name="Barry K.W."/>
            <person name="Bougher N.L."/>
            <person name="Buchanan P."/>
            <person name="Buyck B."/>
            <person name="Bense V."/>
            <person name="Catcheside P."/>
            <person name="Chovatia M."/>
            <person name="Cooper J."/>
            <person name="Damon W."/>
            <person name="Desjardin D."/>
            <person name="Finy P."/>
            <person name="Geml J."/>
            <person name="Haridas S."/>
            <person name="Hughes K."/>
            <person name="Justo A."/>
            <person name="Karasinski D."/>
            <person name="Kautmanova I."/>
            <person name="Kiss B."/>
            <person name="Kocsube S."/>
            <person name="Kotiranta H."/>
            <person name="LaButti K.M."/>
            <person name="Lechner B.E."/>
            <person name="Liimatainen K."/>
            <person name="Lipzen A."/>
            <person name="Lukacs Z."/>
            <person name="Mihaltcheva S."/>
            <person name="Morgado L.N."/>
            <person name="Niskanen T."/>
            <person name="Noordeloos M.E."/>
            <person name="Ohm R.A."/>
            <person name="Ortiz-Santana B."/>
            <person name="Ovrebo C."/>
            <person name="Racz N."/>
            <person name="Riley R."/>
            <person name="Savchenko A."/>
            <person name="Shiryaev A."/>
            <person name="Soop K."/>
            <person name="Spirin V."/>
            <person name="Szebenyi C."/>
            <person name="Tomsovsky M."/>
            <person name="Tulloss R.E."/>
            <person name="Uehling J."/>
            <person name="Grigoriev I.V."/>
            <person name="Vagvolgyi C."/>
            <person name="Papp T."/>
            <person name="Martin F.M."/>
            <person name="Miettinen O."/>
            <person name="Hibbett D.S."/>
            <person name="Nagy L.G."/>
        </authorList>
    </citation>
    <scope>NUCLEOTIDE SEQUENCE [LARGE SCALE GENOMIC DNA]</scope>
    <source>
        <strain evidence="2 3">CBS 121175</strain>
    </source>
</reference>
<proteinExistence type="predicted"/>
<accession>A0A5C3KB18</accession>
<feature type="compositionally biased region" description="Pro residues" evidence="1">
    <location>
        <begin position="38"/>
        <end position="52"/>
    </location>
</feature>
<organism evidence="2 3">
    <name type="scientific">Coprinopsis marcescibilis</name>
    <name type="common">Agaric fungus</name>
    <name type="synonym">Psathyrella marcescibilis</name>
    <dbReference type="NCBI Taxonomy" id="230819"/>
    <lineage>
        <taxon>Eukaryota</taxon>
        <taxon>Fungi</taxon>
        <taxon>Dikarya</taxon>
        <taxon>Basidiomycota</taxon>
        <taxon>Agaricomycotina</taxon>
        <taxon>Agaricomycetes</taxon>
        <taxon>Agaricomycetidae</taxon>
        <taxon>Agaricales</taxon>
        <taxon>Agaricineae</taxon>
        <taxon>Psathyrellaceae</taxon>
        <taxon>Coprinopsis</taxon>
    </lineage>
</organism>
<evidence type="ECO:0000313" key="2">
    <source>
        <dbReference type="EMBL" id="TFK16927.1"/>
    </source>
</evidence>